<dbReference type="Gene3D" id="1.10.287.110">
    <property type="entry name" value="DnaJ domain"/>
    <property type="match status" value="1"/>
</dbReference>
<reference evidence="2 3" key="1">
    <citation type="submission" date="2024-06" db="EMBL/GenBank/DDBJ databases">
        <title>A chromosome level genome sequence of Diviner's sage (Salvia divinorum).</title>
        <authorList>
            <person name="Ford S.A."/>
            <person name="Ro D.-K."/>
            <person name="Ness R.W."/>
            <person name="Phillips M.A."/>
        </authorList>
    </citation>
    <scope>NUCLEOTIDE SEQUENCE [LARGE SCALE GENOMIC DNA]</scope>
    <source>
        <strain evidence="2">SAF-2024a</strain>
        <tissue evidence="2">Leaf</tissue>
    </source>
</reference>
<dbReference type="AlphaFoldDB" id="A0ABD1HB35"/>
<evidence type="ECO:0000259" key="1">
    <source>
        <dbReference type="PROSITE" id="PS50076"/>
    </source>
</evidence>
<dbReference type="InterPro" id="IPR001623">
    <property type="entry name" value="DnaJ_domain"/>
</dbReference>
<dbReference type="CDD" id="cd06257">
    <property type="entry name" value="DnaJ"/>
    <property type="match status" value="1"/>
</dbReference>
<dbReference type="Pfam" id="PF00226">
    <property type="entry name" value="DnaJ"/>
    <property type="match status" value="1"/>
</dbReference>
<dbReference type="PROSITE" id="PS50076">
    <property type="entry name" value="DNAJ_2"/>
    <property type="match status" value="1"/>
</dbReference>
<dbReference type="EMBL" id="JBEAFC010000006">
    <property type="protein sequence ID" value="KAL1553647.1"/>
    <property type="molecule type" value="Genomic_DNA"/>
</dbReference>
<protein>
    <recommendedName>
        <fullName evidence="1">J domain-containing protein</fullName>
    </recommendedName>
</protein>
<accession>A0ABD1HB35</accession>
<dbReference type="PANTHER" id="PTHR44743:SF10">
    <property type="entry name" value="J DOMAIN-CONTAINING PROTEIN"/>
    <property type="match status" value="1"/>
</dbReference>
<gene>
    <name evidence="2" type="ORF">AAHA92_14297</name>
</gene>
<dbReference type="PANTHER" id="PTHR44743">
    <property type="entry name" value="PUTATIVE, EXPRESSED-RELATED"/>
    <property type="match status" value="1"/>
</dbReference>
<dbReference type="SMART" id="SM00271">
    <property type="entry name" value="DnaJ"/>
    <property type="match status" value="1"/>
</dbReference>
<dbReference type="InterPro" id="IPR036869">
    <property type="entry name" value="J_dom_sf"/>
</dbReference>
<name>A0ABD1HB35_SALDI</name>
<keyword evidence="3" id="KW-1185">Reference proteome</keyword>
<dbReference type="Proteomes" id="UP001567538">
    <property type="component" value="Unassembled WGS sequence"/>
</dbReference>
<proteinExistence type="predicted"/>
<dbReference type="SUPFAM" id="SSF46565">
    <property type="entry name" value="Chaperone J-domain"/>
    <property type="match status" value="1"/>
</dbReference>
<dbReference type="PRINTS" id="PR00625">
    <property type="entry name" value="JDOMAIN"/>
</dbReference>
<organism evidence="2 3">
    <name type="scientific">Salvia divinorum</name>
    <name type="common">Maria pastora</name>
    <name type="synonym">Diviner's sage</name>
    <dbReference type="NCBI Taxonomy" id="28513"/>
    <lineage>
        <taxon>Eukaryota</taxon>
        <taxon>Viridiplantae</taxon>
        <taxon>Streptophyta</taxon>
        <taxon>Embryophyta</taxon>
        <taxon>Tracheophyta</taxon>
        <taxon>Spermatophyta</taxon>
        <taxon>Magnoliopsida</taxon>
        <taxon>eudicotyledons</taxon>
        <taxon>Gunneridae</taxon>
        <taxon>Pentapetalae</taxon>
        <taxon>asterids</taxon>
        <taxon>lamiids</taxon>
        <taxon>Lamiales</taxon>
        <taxon>Lamiaceae</taxon>
        <taxon>Nepetoideae</taxon>
        <taxon>Mentheae</taxon>
        <taxon>Salviinae</taxon>
        <taxon>Salvia</taxon>
        <taxon>Salvia subgen. Calosphace</taxon>
    </lineage>
</organism>
<sequence>MEVECREGYYALLGVSFHSSDDEIRRAYNYHKLAMQWHPDKWNATPSLVDMAKHKFQQIQEACSVLSDRTKRALYDAGMFDEEDHEGFSDFVQEMMSLVNDVRKETALKKWKACFGRWQKLMRFLNGLPINSSQAQQKNLGSIRNMLVNFWALTSQFNLM</sequence>
<evidence type="ECO:0000313" key="2">
    <source>
        <dbReference type="EMBL" id="KAL1553647.1"/>
    </source>
</evidence>
<feature type="domain" description="J" evidence="1">
    <location>
        <begin position="8"/>
        <end position="79"/>
    </location>
</feature>
<comment type="caution">
    <text evidence="2">The sequence shown here is derived from an EMBL/GenBank/DDBJ whole genome shotgun (WGS) entry which is preliminary data.</text>
</comment>
<evidence type="ECO:0000313" key="3">
    <source>
        <dbReference type="Proteomes" id="UP001567538"/>
    </source>
</evidence>